<reference evidence="1" key="1">
    <citation type="submission" date="2022-12" db="EMBL/GenBank/DDBJ databases">
        <title>Reference genome sequencing for broad-spectrum identification of bacterial and archaeal isolates by mass spectrometry.</title>
        <authorList>
            <person name="Sekiguchi Y."/>
            <person name="Tourlousse D.M."/>
        </authorList>
    </citation>
    <scope>NUCLEOTIDE SEQUENCE</scope>
    <source>
        <strain evidence="1">LLR39Z86</strain>
    </source>
</reference>
<proteinExistence type="predicted"/>
<evidence type="ECO:0000313" key="1">
    <source>
        <dbReference type="EMBL" id="GLI40794.1"/>
    </source>
</evidence>
<dbReference type="EMBL" id="BSDT01000001">
    <property type="protein sequence ID" value="GLI40794.1"/>
    <property type="molecule type" value="Genomic_DNA"/>
</dbReference>
<accession>A0A9W6G5N3</accession>
<comment type="caution">
    <text evidence="1">The sequence shown here is derived from an EMBL/GenBank/DDBJ whole genome shotgun (WGS) entry which is preliminary data.</text>
</comment>
<protein>
    <submittedName>
        <fullName evidence="1">Uncharacterized protein</fullName>
    </submittedName>
</protein>
<gene>
    <name evidence="1" type="ORF">GALLR39Z86_06440</name>
</gene>
<dbReference type="AlphaFoldDB" id="A0A9W6G5N3"/>
<evidence type="ECO:0000313" key="2">
    <source>
        <dbReference type="Proteomes" id="UP001144313"/>
    </source>
</evidence>
<dbReference type="RefSeq" id="WP_270116975.1">
    <property type="nucleotide sequence ID" value="NZ_BAAAOL010000009.1"/>
</dbReference>
<name>A0A9W6G5N3_9ACTN</name>
<dbReference type="Proteomes" id="UP001144313">
    <property type="component" value="Unassembled WGS sequence"/>
</dbReference>
<organism evidence="1 2">
    <name type="scientific">Glycomyces algeriensis</name>
    <dbReference type="NCBI Taxonomy" id="256037"/>
    <lineage>
        <taxon>Bacteria</taxon>
        <taxon>Bacillati</taxon>
        <taxon>Actinomycetota</taxon>
        <taxon>Actinomycetes</taxon>
        <taxon>Glycomycetales</taxon>
        <taxon>Glycomycetaceae</taxon>
        <taxon>Glycomyces</taxon>
    </lineage>
</organism>
<sequence>MDRSRVQTKIDQVRGAIPTDADSLWALPRGRSASGAAPSQIEQLYEITYAPRCGSMVFWTIEKIEAGRHEATDDFEEWEFLEPEPERWAPFGRCAEATVYLHTETGAVAVTSADEIKAGSRRLRRLAPDIFEFFDRFALGPEYPTIAMDPSQMTVHLGDEDGWLGLLESAGCYEPDVLRQLKAQWDGQYLQPTTEPPRAWTEAEPGASEREFEEKFARIKAAANKVFKKPAKLAAWDLDRMGIGHFEGASMTVKPPMRQDLWRLYGQQSASDYGVLQFFPDEILYERTDDLAETFRTCGIDPAGSGQWIAIAQYHEKATLLLHKESGEVAGLEPAPARRVRSFSPDLFAFVNEYAMGPRHGELCFNPKDRKQARNSQHWIEFLHANGLI</sequence>
<keyword evidence="2" id="KW-1185">Reference proteome</keyword>